<proteinExistence type="predicted"/>
<reference evidence="2" key="1">
    <citation type="journal article" date="2019" name="Int. J. Syst. Evol. Microbiol.">
        <title>The Global Catalogue of Microorganisms (GCM) 10K type strain sequencing project: providing services to taxonomists for standard genome sequencing and annotation.</title>
        <authorList>
            <consortium name="The Broad Institute Genomics Platform"/>
            <consortium name="The Broad Institute Genome Sequencing Center for Infectious Disease"/>
            <person name="Wu L."/>
            <person name="Ma J."/>
        </authorList>
    </citation>
    <scope>NUCLEOTIDE SEQUENCE [LARGE SCALE GENOMIC DNA]</scope>
    <source>
        <strain evidence="2">JCM 17593</strain>
    </source>
</reference>
<dbReference type="EMBL" id="BAABBX010000012">
    <property type="protein sequence ID" value="GAA4188675.1"/>
    <property type="molecule type" value="Genomic_DNA"/>
</dbReference>
<gene>
    <name evidence="1" type="ORF">GCM10022288_15370</name>
</gene>
<evidence type="ECO:0000313" key="2">
    <source>
        <dbReference type="Proteomes" id="UP001500213"/>
    </source>
</evidence>
<keyword evidence="2" id="KW-1185">Reference proteome</keyword>
<dbReference type="RefSeq" id="WP_344775519.1">
    <property type="nucleotide sequence ID" value="NZ_BAABBX010000012.1"/>
</dbReference>
<organism evidence="1 2">
    <name type="scientific">Gryllotalpicola kribbensis</name>
    <dbReference type="NCBI Taxonomy" id="993084"/>
    <lineage>
        <taxon>Bacteria</taxon>
        <taxon>Bacillati</taxon>
        <taxon>Actinomycetota</taxon>
        <taxon>Actinomycetes</taxon>
        <taxon>Micrococcales</taxon>
        <taxon>Microbacteriaceae</taxon>
        <taxon>Gryllotalpicola</taxon>
    </lineage>
</organism>
<comment type="caution">
    <text evidence="1">The sequence shown here is derived from an EMBL/GenBank/DDBJ whole genome shotgun (WGS) entry which is preliminary data.</text>
</comment>
<name>A0ABP8ARC6_9MICO</name>
<evidence type="ECO:0000313" key="1">
    <source>
        <dbReference type="EMBL" id="GAA4188675.1"/>
    </source>
</evidence>
<dbReference type="Proteomes" id="UP001500213">
    <property type="component" value="Unassembled WGS sequence"/>
</dbReference>
<protein>
    <recommendedName>
        <fullName evidence="3">Transcriptional regulator, AbiEi antitoxin, Type IV TA system</fullName>
    </recommendedName>
</protein>
<evidence type="ECO:0008006" key="3">
    <source>
        <dbReference type="Google" id="ProtNLM"/>
    </source>
</evidence>
<sequence length="332" mass="37378">MELEPPDFTRLRLAFRDSSHGDAVRAFERRRARGELEALRVGVLRPVLPPLATIEGDERYLESRRRYLDLIAAVGLTRRSAPVVFSHRSALAILGLPTVAAWGRSVDVLEPATSARRSKHGVRVHRTGYLPEEIMPWGPFFVTTPARTIADLARSGDFMSTVVALDAALRPTARSLVRLSKSDVAEVLSRHGDWGLARAEFAVEFADGRAANAGESASRVTIYQLGCEVPDLQVRHFHAEGYFDVDFKWRRGPGMPRPLIGEFDGGGKYVKPEYLGGMTPGEAVLKEKRREDILRRQDNDFGRWGWPEVRHPIDLDRILRECGLRPIRRRLI</sequence>
<accession>A0ABP8ARC6</accession>